<name>A0A138ZXK1_GONPJ</name>
<reference evidence="2 3" key="1">
    <citation type="journal article" date="2015" name="Genome Biol. Evol.">
        <title>Phylogenomic analyses indicate that early fungi evolved digesting cell walls of algal ancestors of land plants.</title>
        <authorList>
            <person name="Chang Y."/>
            <person name="Wang S."/>
            <person name="Sekimoto S."/>
            <person name="Aerts A.L."/>
            <person name="Choi C."/>
            <person name="Clum A."/>
            <person name="LaButti K.M."/>
            <person name="Lindquist E.A."/>
            <person name="Yee Ngan C."/>
            <person name="Ohm R.A."/>
            <person name="Salamov A.A."/>
            <person name="Grigoriev I.V."/>
            <person name="Spatafora J.W."/>
            <person name="Berbee M.L."/>
        </authorList>
    </citation>
    <scope>NUCLEOTIDE SEQUENCE [LARGE SCALE GENOMIC DNA]</scope>
    <source>
        <strain evidence="2 3">JEL478</strain>
    </source>
</reference>
<keyword evidence="3" id="KW-1185">Reference proteome</keyword>
<feature type="non-terminal residue" evidence="2">
    <location>
        <position position="288"/>
    </location>
</feature>
<protein>
    <submittedName>
        <fullName evidence="2">Uncharacterized protein</fullName>
    </submittedName>
</protein>
<feature type="compositionally biased region" description="Acidic residues" evidence="1">
    <location>
        <begin position="277"/>
        <end position="288"/>
    </location>
</feature>
<dbReference type="Proteomes" id="UP000070544">
    <property type="component" value="Unassembled WGS sequence"/>
</dbReference>
<evidence type="ECO:0000313" key="2">
    <source>
        <dbReference type="EMBL" id="KXS09025.1"/>
    </source>
</evidence>
<evidence type="ECO:0000313" key="3">
    <source>
        <dbReference type="Proteomes" id="UP000070544"/>
    </source>
</evidence>
<sequence length="288" mass="29866">MLSQAPHTRRLLSAPLTSRATHLGATVATCLAKNGGDAEGQGGTRTAQGAARRAIHGEAGARGVRGRRGQCVGGAGSGLGLGRWVGDGAGQRRWLQASAHDDTLARDADALLASLLTAPPPAPRDDAFASLSSRHPHAPLDSAAADKLVMLARAYLSLPHHLARHIVLAHPHPGGATLLEDVARALAQKVGAAFISLEYADLVEIGTAAAAFEAMPGDDAGVAAAHDRMRTVRAARYPRDEDAPSLPFPLTPSFHPSRILTTSHTQPSTASTTSDVSDPDTAYEPEDP</sequence>
<dbReference type="EMBL" id="KQ965899">
    <property type="protein sequence ID" value="KXS09025.1"/>
    <property type="molecule type" value="Genomic_DNA"/>
</dbReference>
<evidence type="ECO:0000256" key="1">
    <source>
        <dbReference type="SAM" id="MobiDB-lite"/>
    </source>
</evidence>
<accession>A0A138ZXK1</accession>
<feature type="compositionally biased region" description="Polar residues" evidence="1">
    <location>
        <begin position="259"/>
        <end position="276"/>
    </location>
</feature>
<dbReference type="AlphaFoldDB" id="A0A138ZXK1"/>
<proteinExistence type="predicted"/>
<feature type="region of interest" description="Disordered" evidence="1">
    <location>
        <begin position="236"/>
        <end position="288"/>
    </location>
</feature>
<gene>
    <name evidence="2" type="ORF">M427DRAFT_76053</name>
</gene>
<organism evidence="2 3">
    <name type="scientific">Gonapodya prolifera (strain JEL478)</name>
    <name type="common">Monoblepharis prolifera</name>
    <dbReference type="NCBI Taxonomy" id="1344416"/>
    <lineage>
        <taxon>Eukaryota</taxon>
        <taxon>Fungi</taxon>
        <taxon>Fungi incertae sedis</taxon>
        <taxon>Chytridiomycota</taxon>
        <taxon>Chytridiomycota incertae sedis</taxon>
        <taxon>Monoblepharidomycetes</taxon>
        <taxon>Monoblepharidales</taxon>
        <taxon>Gonapodyaceae</taxon>
        <taxon>Gonapodya</taxon>
    </lineage>
</organism>